<name>A0A1Y2BU41_9FUNG</name>
<reference evidence="2 3" key="1">
    <citation type="submission" date="2016-08" db="EMBL/GenBank/DDBJ databases">
        <title>A Parts List for Fungal Cellulosomes Revealed by Comparative Genomics.</title>
        <authorList>
            <consortium name="DOE Joint Genome Institute"/>
            <person name="Haitjema C.H."/>
            <person name="Gilmore S.P."/>
            <person name="Henske J.K."/>
            <person name="Solomon K.V."/>
            <person name="De Groot R."/>
            <person name="Kuo A."/>
            <person name="Mondo S.J."/>
            <person name="Salamov A.A."/>
            <person name="Labutti K."/>
            <person name="Zhao Z."/>
            <person name="Chiniquy J."/>
            <person name="Barry K."/>
            <person name="Brewer H.M."/>
            <person name="Purvine S.O."/>
            <person name="Wright A.T."/>
            <person name="Boxma B."/>
            <person name="Van Alen T."/>
            <person name="Hackstein J.H."/>
            <person name="Baker S.E."/>
            <person name="Grigoriev I.V."/>
            <person name="O'Malley M.A."/>
        </authorList>
    </citation>
    <scope>NUCLEOTIDE SEQUENCE [LARGE SCALE GENOMIC DNA]</scope>
    <source>
        <strain evidence="2 3">G1</strain>
    </source>
</reference>
<evidence type="ECO:0000256" key="1">
    <source>
        <dbReference type="SAM" id="MobiDB-lite"/>
    </source>
</evidence>
<comment type="caution">
    <text evidence="2">The sequence shown here is derived from an EMBL/GenBank/DDBJ whole genome shotgun (WGS) entry which is preliminary data.</text>
</comment>
<proteinExistence type="predicted"/>
<evidence type="ECO:0000313" key="2">
    <source>
        <dbReference type="EMBL" id="ORY38269.1"/>
    </source>
</evidence>
<feature type="region of interest" description="Disordered" evidence="1">
    <location>
        <begin position="45"/>
        <end position="72"/>
    </location>
</feature>
<gene>
    <name evidence="2" type="ORF">LY90DRAFT_704454</name>
</gene>
<feature type="compositionally biased region" description="Basic and acidic residues" evidence="1">
    <location>
        <begin position="53"/>
        <end position="72"/>
    </location>
</feature>
<protein>
    <submittedName>
        <fullName evidence="2">Uncharacterized protein</fullName>
    </submittedName>
</protein>
<evidence type="ECO:0000313" key="3">
    <source>
        <dbReference type="Proteomes" id="UP000193920"/>
    </source>
</evidence>
<dbReference type="EMBL" id="MCOG01000137">
    <property type="protein sequence ID" value="ORY38269.1"/>
    <property type="molecule type" value="Genomic_DNA"/>
</dbReference>
<organism evidence="2 3">
    <name type="scientific">Neocallimastix californiae</name>
    <dbReference type="NCBI Taxonomy" id="1754190"/>
    <lineage>
        <taxon>Eukaryota</taxon>
        <taxon>Fungi</taxon>
        <taxon>Fungi incertae sedis</taxon>
        <taxon>Chytridiomycota</taxon>
        <taxon>Chytridiomycota incertae sedis</taxon>
        <taxon>Neocallimastigomycetes</taxon>
        <taxon>Neocallimastigales</taxon>
        <taxon>Neocallimastigaceae</taxon>
        <taxon>Neocallimastix</taxon>
    </lineage>
</organism>
<dbReference type="Proteomes" id="UP000193920">
    <property type="component" value="Unassembled WGS sequence"/>
</dbReference>
<keyword evidence="3" id="KW-1185">Reference proteome</keyword>
<accession>A0A1Y2BU41</accession>
<sequence>MIEYRIPSRAIRRASFIERFLENNENLELLYNYNQLYEEYNNLLDENTEEPLPENKETPKEKTYKRDDKYIR</sequence>
<dbReference type="AlphaFoldDB" id="A0A1Y2BU41"/>